<gene>
    <name evidence="2" type="ORF">FA10DRAFT_304864</name>
</gene>
<feature type="compositionally biased region" description="Low complexity" evidence="1">
    <location>
        <begin position="33"/>
        <end position="44"/>
    </location>
</feature>
<dbReference type="GeneID" id="37047322"/>
<name>A0A316YA26_9BASI</name>
<feature type="region of interest" description="Disordered" evidence="1">
    <location>
        <begin position="25"/>
        <end position="112"/>
    </location>
</feature>
<organism evidence="2 3">
    <name type="scientific">Acaromyces ingoldii</name>
    <dbReference type="NCBI Taxonomy" id="215250"/>
    <lineage>
        <taxon>Eukaryota</taxon>
        <taxon>Fungi</taxon>
        <taxon>Dikarya</taxon>
        <taxon>Basidiomycota</taxon>
        <taxon>Ustilaginomycotina</taxon>
        <taxon>Exobasidiomycetes</taxon>
        <taxon>Exobasidiales</taxon>
        <taxon>Cryptobasidiaceae</taxon>
        <taxon>Acaromyces</taxon>
    </lineage>
</organism>
<evidence type="ECO:0000313" key="3">
    <source>
        <dbReference type="Proteomes" id="UP000245768"/>
    </source>
</evidence>
<reference evidence="2 3" key="1">
    <citation type="journal article" date="2018" name="Mol. Biol. Evol.">
        <title>Broad Genomic Sampling Reveals a Smut Pathogenic Ancestry of the Fungal Clade Ustilaginomycotina.</title>
        <authorList>
            <person name="Kijpornyongpan T."/>
            <person name="Mondo S.J."/>
            <person name="Barry K."/>
            <person name="Sandor L."/>
            <person name="Lee J."/>
            <person name="Lipzen A."/>
            <person name="Pangilinan J."/>
            <person name="LaButti K."/>
            <person name="Hainaut M."/>
            <person name="Henrissat B."/>
            <person name="Grigoriev I.V."/>
            <person name="Spatafora J.W."/>
            <person name="Aime M.C."/>
        </authorList>
    </citation>
    <scope>NUCLEOTIDE SEQUENCE [LARGE SCALE GENOMIC DNA]</scope>
    <source>
        <strain evidence="2 3">MCA 4198</strain>
    </source>
</reference>
<sequence length="241" mass="25219">MTAPVPPRPALGPSLGFEAVPVPVLVPVPAPSTPRCSSPSSSRAQDGESGGDEEEIGHITGTSQAAPRAESDRSTTYSSTPTSTVYSSGHSSPRSSSPAPPRPRPSSDMYTGGGAVRLSVLLREAIVPRIERLETEHQQARSEAQRYKELYTAAAAATIASKVPARRAIDGRISRRQSRRTLHDTSDDAGDEGKHSPPSKIAGAPMRANGAPSRIPVAVRAPKRAGVAPAPGHSAFQRRTG</sequence>
<dbReference type="Proteomes" id="UP000245768">
    <property type="component" value="Unassembled WGS sequence"/>
</dbReference>
<dbReference type="AlphaFoldDB" id="A0A316YA26"/>
<dbReference type="EMBL" id="KZ819644">
    <property type="protein sequence ID" value="PWN86546.1"/>
    <property type="molecule type" value="Genomic_DNA"/>
</dbReference>
<proteinExistence type="predicted"/>
<protein>
    <submittedName>
        <fullName evidence="2">Uncharacterized protein</fullName>
    </submittedName>
</protein>
<dbReference type="RefSeq" id="XP_025373744.1">
    <property type="nucleotide sequence ID" value="XM_025525406.1"/>
</dbReference>
<keyword evidence="3" id="KW-1185">Reference proteome</keyword>
<feature type="region of interest" description="Disordered" evidence="1">
    <location>
        <begin position="168"/>
        <end position="241"/>
    </location>
</feature>
<feature type="compositionally biased region" description="Low complexity" evidence="1">
    <location>
        <begin position="74"/>
        <end position="97"/>
    </location>
</feature>
<evidence type="ECO:0000256" key="1">
    <source>
        <dbReference type="SAM" id="MobiDB-lite"/>
    </source>
</evidence>
<feature type="compositionally biased region" description="Basic and acidic residues" evidence="1">
    <location>
        <begin position="181"/>
        <end position="195"/>
    </location>
</feature>
<evidence type="ECO:0000313" key="2">
    <source>
        <dbReference type="EMBL" id="PWN86546.1"/>
    </source>
</evidence>
<dbReference type="InParanoid" id="A0A316YA26"/>
<accession>A0A316YA26</accession>